<feature type="compositionally biased region" description="Low complexity" evidence="1">
    <location>
        <begin position="109"/>
        <end position="123"/>
    </location>
</feature>
<name>A0AAW1SLM1_9CHLO</name>
<evidence type="ECO:0000313" key="3">
    <source>
        <dbReference type="Proteomes" id="UP001445335"/>
    </source>
</evidence>
<reference evidence="2 3" key="1">
    <citation type="journal article" date="2024" name="Nat. Commun.">
        <title>Phylogenomics reveals the evolutionary origins of lichenization in chlorophyte algae.</title>
        <authorList>
            <person name="Puginier C."/>
            <person name="Libourel C."/>
            <person name="Otte J."/>
            <person name="Skaloud P."/>
            <person name="Haon M."/>
            <person name="Grisel S."/>
            <person name="Petersen M."/>
            <person name="Berrin J.G."/>
            <person name="Delaux P.M."/>
            <person name="Dal Grande F."/>
            <person name="Keller J."/>
        </authorList>
    </citation>
    <scope>NUCLEOTIDE SEQUENCE [LARGE SCALE GENOMIC DNA]</scope>
    <source>
        <strain evidence="2 3">SAG 245.80</strain>
    </source>
</reference>
<dbReference type="EMBL" id="JALJOU010000001">
    <property type="protein sequence ID" value="KAK9846432.1"/>
    <property type="molecule type" value="Genomic_DNA"/>
</dbReference>
<sequence length="234" mass="22167">MDSFLKQAASQVTAAADKASVAAQSKFGDNVAEQIKKGGQLAADKLQTMDVNQVLTQTGLADKAKAMGINLPSGAGSTAADPNAEKAAVAVAAPGIVKDATGEMAKTPEGASPGEKAAAEKAASTAAPEMLSAALGAVGLGGAKGDAVAGAPPAGGAPMSLAGAEEFLKKQCPGLMSQAEGLLKGGGAQGGGSSGGEAGLAAKAEQFAKSAAPGLLSKLGLGGEGGGAAATQPK</sequence>
<evidence type="ECO:0000256" key="1">
    <source>
        <dbReference type="SAM" id="MobiDB-lite"/>
    </source>
</evidence>
<proteinExistence type="predicted"/>
<accession>A0AAW1SLM1</accession>
<organism evidence="2 3">
    <name type="scientific">Elliptochloris bilobata</name>
    <dbReference type="NCBI Taxonomy" id="381761"/>
    <lineage>
        <taxon>Eukaryota</taxon>
        <taxon>Viridiplantae</taxon>
        <taxon>Chlorophyta</taxon>
        <taxon>core chlorophytes</taxon>
        <taxon>Trebouxiophyceae</taxon>
        <taxon>Trebouxiophyceae incertae sedis</taxon>
        <taxon>Elliptochloris clade</taxon>
        <taxon>Elliptochloris</taxon>
    </lineage>
</organism>
<keyword evidence="3" id="KW-1185">Reference proteome</keyword>
<feature type="region of interest" description="Disordered" evidence="1">
    <location>
        <begin position="104"/>
        <end position="123"/>
    </location>
</feature>
<dbReference type="AlphaFoldDB" id="A0AAW1SLM1"/>
<comment type="caution">
    <text evidence="2">The sequence shown here is derived from an EMBL/GenBank/DDBJ whole genome shotgun (WGS) entry which is preliminary data.</text>
</comment>
<dbReference type="Proteomes" id="UP001445335">
    <property type="component" value="Unassembled WGS sequence"/>
</dbReference>
<gene>
    <name evidence="2" type="ORF">WJX81_003663</name>
</gene>
<protein>
    <submittedName>
        <fullName evidence="2">Uncharacterized protein</fullName>
    </submittedName>
</protein>
<evidence type="ECO:0000313" key="2">
    <source>
        <dbReference type="EMBL" id="KAK9846432.1"/>
    </source>
</evidence>